<dbReference type="Gene3D" id="2.40.50.140">
    <property type="entry name" value="Nucleic acid-binding proteins"/>
    <property type="match status" value="1"/>
</dbReference>
<comment type="function">
    <text evidence="1">One of the primary rRNA binding proteins, it binds specifically to the 5'-end of 16S ribosomal RNA.</text>
</comment>
<accession>K8EB15</accession>
<dbReference type="InterPro" id="IPR019984">
    <property type="entry name" value="Ribosomal_uS17_bact/chlr"/>
</dbReference>
<dbReference type="NCBIfam" id="TIGR03635">
    <property type="entry name" value="uS17_bact"/>
    <property type="match status" value="1"/>
</dbReference>
<reference evidence="8 9" key="1">
    <citation type="submission" date="2011-10" db="EMBL/GenBank/DDBJ databases">
        <authorList>
            <person name="Genoscope - CEA"/>
        </authorList>
    </citation>
    <scope>NUCLEOTIDE SEQUENCE [LARGE SCALE GENOMIC DNA]</scope>
    <source>
        <strain evidence="8 9">RCC 1105</strain>
    </source>
</reference>
<name>K8EB15_9CHLO</name>
<protein>
    <recommendedName>
        <fullName evidence="7">Small ribosomal subunit protein uS17c</fullName>
    </recommendedName>
</protein>
<evidence type="ECO:0000256" key="4">
    <source>
        <dbReference type="ARBA" id="ARBA00022884"/>
    </source>
</evidence>
<dbReference type="GO" id="GO:0022627">
    <property type="term" value="C:cytosolic small ribosomal subunit"/>
    <property type="evidence" value="ECO:0007669"/>
    <property type="project" value="TreeGrafter"/>
</dbReference>
<dbReference type="Pfam" id="PF00366">
    <property type="entry name" value="Ribosomal_S17"/>
    <property type="match status" value="1"/>
</dbReference>
<dbReference type="eggNOG" id="KOG1740">
    <property type="taxonomic scope" value="Eukaryota"/>
</dbReference>
<evidence type="ECO:0000256" key="6">
    <source>
        <dbReference type="ARBA" id="ARBA00023274"/>
    </source>
</evidence>
<dbReference type="GO" id="GO:0003735">
    <property type="term" value="F:structural constituent of ribosome"/>
    <property type="evidence" value="ECO:0007669"/>
    <property type="project" value="InterPro"/>
</dbReference>
<evidence type="ECO:0000313" key="8">
    <source>
        <dbReference type="EMBL" id="CCO14949.1"/>
    </source>
</evidence>
<comment type="similarity">
    <text evidence="2">Belongs to the universal ribosomal protein uS17 family.</text>
</comment>
<dbReference type="AlphaFoldDB" id="K8EB15"/>
<gene>
    <name evidence="8" type="ORF">Bathy02g00490</name>
</gene>
<evidence type="ECO:0000256" key="3">
    <source>
        <dbReference type="ARBA" id="ARBA00022730"/>
    </source>
</evidence>
<dbReference type="GO" id="GO:0006412">
    <property type="term" value="P:translation"/>
    <property type="evidence" value="ECO:0007669"/>
    <property type="project" value="InterPro"/>
</dbReference>
<dbReference type="OrthoDB" id="274752at2759"/>
<dbReference type="EMBL" id="FO082277">
    <property type="protein sequence ID" value="CCO14949.1"/>
    <property type="molecule type" value="Genomic_DNA"/>
</dbReference>
<dbReference type="STRING" id="41875.K8EB15"/>
<evidence type="ECO:0000256" key="1">
    <source>
        <dbReference type="ARBA" id="ARBA00002932"/>
    </source>
</evidence>
<evidence type="ECO:0000256" key="2">
    <source>
        <dbReference type="ARBA" id="ARBA00010254"/>
    </source>
</evidence>
<organism evidence="8 9">
    <name type="scientific">Bathycoccus prasinos</name>
    <dbReference type="NCBI Taxonomy" id="41875"/>
    <lineage>
        <taxon>Eukaryota</taxon>
        <taxon>Viridiplantae</taxon>
        <taxon>Chlorophyta</taxon>
        <taxon>Mamiellophyceae</taxon>
        <taxon>Mamiellales</taxon>
        <taxon>Bathycoccaceae</taxon>
        <taxon>Bathycoccus</taxon>
    </lineage>
</organism>
<keyword evidence="6" id="KW-0687">Ribonucleoprotein</keyword>
<dbReference type="CDD" id="cd00364">
    <property type="entry name" value="Ribosomal_uS17"/>
    <property type="match status" value="1"/>
</dbReference>
<evidence type="ECO:0000256" key="7">
    <source>
        <dbReference type="ARBA" id="ARBA00035251"/>
    </source>
</evidence>
<dbReference type="PANTHER" id="PTHR10744:SF1">
    <property type="entry name" value="SMALL RIBOSOMAL SUBUNIT PROTEIN US17M"/>
    <property type="match status" value="1"/>
</dbReference>
<evidence type="ECO:0000256" key="5">
    <source>
        <dbReference type="ARBA" id="ARBA00022980"/>
    </source>
</evidence>
<dbReference type="SUPFAM" id="SSF50249">
    <property type="entry name" value="Nucleic acid-binding proteins"/>
    <property type="match status" value="1"/>
</dbReference>
<dbReference type="RefSeq" id="XP_007514709.1">
    <property type="nucleotide sequence ID" value="XM_007514647.1"/>
</dbReference>
<dbReference type="KEGG" id="bpg:Bathy02g00490"/>
<keyword evidence="5 8" id="KW-0689">Ribosomal protein</keyword>
<evidence type="ECO:0000313" key="9">
    <source>
        <dbReference type="Proteomes" id="UP000198341"/>
    </source>
</evidence>
<dbReference type="NCBIfam" id="NF004123">
    <property type="entry name" value="PRK05610.1"/>
    <property type="match status" value="1"/>
</dbReference>
<keyword evidence="9" id="KW-1185">Reference proteome</keyword>
<dbReference type="PANTHER" id="PTHR10744">
    <property type="entry name" value="40S RIBOSOMAL PROTEIN S11 FAMILY MEMBER"/>
    <property type="match status" value="1"/>
</dbReference>
<sequence length="90" mass="10108">MASPTKISTTTISKVLEGKVVSRANEKTAIVLIERKVPHPRFIKRINKSKRFAVHDEENESSVGDVVEIQMCTPKSKTKKFELKAITKKA</sequence>
<proteinExistence type="inferred from homology"/>
<dbReference type="HAMAP" id="MF_01345_B">
    <property type="entry name" value="Ribosomal_uS17_B"/>
    <property type="match status" value="1"/>
</dbReference>
<dbReference type="GO" id="GO:0019843">
    <property type="term" value="F:rRNA binding"/>
    <property type="evidence" value="ECO:0007669"/>
    <property type="project" value="UniProtKB-KW"/>
</dbReference>
<keyword evidence="4" id="KW-0694">RNA-binding</keyword>
<dbReference type="Proteomes" id="UP000198341">
    <property type="component" value="Chromosome 2"/>
</dbReference>
<dbReference type="InterPro" id="IPR012340">
    <property type="entry name" value="NA-bd_OB-fold"/>
</dbReference>
<dbReference type="GeneID" id="19017163"/>
<dbReference type="InterPro" id="IPR000266">
    <property type="entry name" value="Ribosomal_uS17"/>
</dbReference>
<dbReference type="PRINTS" id="PR00973">
    <property type="entry name" value="RIBOSOMALS17"/>
</dbReference>
<keyword evidence="3" id="KW-0699">rRNA-binding</keyword>